<organism evidence="4 5">
    <name type="scientific">Dioscorea cayennensis subsp. rotundata</name>
    <name type="common">White Guinea yam</name>
    <name type="synonym">Dioscorea rotundata</name>
    <dbReference type="NCBI Taxonomy" id="55577"/>
    <lineage>
        <taxon>Eukaryota</taxon>
        <taxon>Viridiplantae</taxon>
        <taxon>Streptophyta</taxon>
        <taxon>Embryophyta</taxon>
        <taxon>Tracheophyta</taxon>
        <taxon>Spermatophyta</taxon>
        <taxon>Magnoliopsida</taxon>
        <taxon>Liliopsida</taxon>
        <taxon>Dioscoreales</taxon>
        <taxon>Dioscoreaceae</taxon>
        <taxon>Dioscorea</taxon>
    </lineage>
</organism>
<evidence type="ECO:0000259" key="3">
    <source>
        <dbReference type="Pfam" id="PF03372"/>
    </source>
</evidence>
<name>A0AB40CV67_DIOCR</name>
<feature type="domain" description="Endonuclease/exonuclease/phosphatase" evidence="3">
    <location>
        <begin position="96"/>
        <end position="312"/>
    </location>
</feature>
<dbReference type="PANTHER" id="PTHR19446">
    <property type="entry name" value="REVERSE TRANSCRIPTASES"/>
    <property type="match status" value="1"/>
</dbReference>
<evidence type="ECO:0000256" key="1">
    <source>
        <dbReference type="SAM" id="MobiDB-lite"/>
    </source>
</evidence>
<evidence type="ECO:0000313" key="4">
    <source>
        <dbReference type="Proteomes" id="UP001515500"/>
    </source>
</evidence>
<proteinExistence type="predicted"/>
<dbReference type="GeneID" id="120280479"/>
<gene>
    <name evidence="5" type="primary">LOC120280479</name>
</gene>
<dbReference type="AlphaFoldDB" id="A0AB40CV67"/>
<dbReference type="GO" id="GO:0003824">
    <property type="term" value="F:catalytic activity"/>
    <property type="evidence" value="ECO:0007669"/>
    <property type="project" value="InterPro"/>
</dbReference>
<feature type="compositionally biased region" description="Basic and acidic residues" evidence="1">
    <location>
        <begin position="35"/>
        <end position="52"/>
    </location>
</feature>
<dbReference type="Pfam" id="PF00078">
    <property type="entry name" value="RVT_1"/>
    <property type="match status" value="1"/>
</dbReference>
<evidence type="ECO:0000313" key="5">
    <source>
        <dbReference type="RefSeq" id="XP_039143274.1"/>
    </source>
</evidence>
<feature type="region of interest" description="Disordered" evidence="1">
    <location>
        <begin position="27"/>
        <end position="59"/>
    </location>
</feature>
<sequence length="648" mass="73896">MVPPLGFTWVFLAGMWNMQSDVGHPMVESNFSSKEPPDLDKNHSPYTDKDSPDNLYESDDSVSDFEQKLQVLLPGLQGDIGSNLTEQPKSTRRSERGLGKPAKRFLVKDFLNLHFANVCCLQESKLEEISLASWREIGGSRLDQFLCVPARGTAGGIIIGWNSGILTGKLVKKGLFSLTVDFYSKRDNLLWRCTTVYGPNARTLKQDFWDELRSCLDSQEIPWIICGDFNAIFDLGDKSGGPPNLEDIRDANAFLHDLHLLEPPMKGRRFSWTNGQAEPTWVKLDRFIVNGTCANLFPKMIQNSLPRLGSDHVPIRLEVGYHCSKPRPFRYELAWSTVEGFHDLVKIWWEECSPEGCGAFILAKRVASLREGDNNTSFFHAVANGRRNCNFITNISAKGDLSTDPKDIGRVFTEQFKQQFGHRRRSRFKIDFGKLLAHKNTVDLSFLERSFSLEEIKEVVFDLGRDKAPGPDGFPIQFFRQFWEILKYDLLKLCEDFYFGKANLERINWVNFALIPKMESPETPVDFRPISLINSSLKILSKILATRLSKVMNRLVDVDQLAFLKGRFILDNIATAEELIFSLHKRRIPSHILKVDFAKDFDLVDWDFLFDLLITRGFGDRWVGWIKCILASSKASILVNGSPNGYIR</sequence>
<evidence type="ECO:0000259" key="2">
    <source>
        <dbReference type="Pfam" id="PF00078"/>
    </source>
</evidence>
<reference evidence="5" key="1">
    <citation type="submission" date="2025-08" db="UniProtKB">
        <authorList>
            <consortium name="RefSeq"/>
        </authorList>
    </citation>
    <scope>IDENTIFICATION</scope>
</reference>
<dbReference type="CDD" id="cd01650">
    <property type="entry name" value="RT_nLTR_like"/>
    <property type="match status" value="1"/>
</dbReference>
<dbReference type="InterPro" id="IPR005135">
    <property type="entry name" value="Endo/exonuclease/phosphatase"/>
</dbReference>
<dbReference type="Pfam" id="PF03372">
    <property type="entry name" value="Exo_endo_phos"/>
    <property type="match status" value="1"/>
</dbReference>
<feature type="domain" description="Reverse transcriptase" evidence="2">
    <location>
        <begin position="519"/>
        <end position="634"/>
    </location>
</feature>
<dbReference type="InterPro" id="IPR036691">
    <property type="entry name" value="Endo/exonu/phosph_ase_sf"/>
</dbReference>
<accession>A0AB40CV67</accession>
<dbReference type="Gene3D" id="3.60.10.10">
    <property type="entry name" value="Endonuclease/exonuclease/phosphatase"/>
    <property type="match status" value="1"/>
</dbReference>
<dbReference type="RefSeq" id="XP_039143274.1">
    <property type="nucleotide sequence ID" value="XM_039287340.1"/>
</dbReference>
<keyword evidence="4" id="KW-1185">Reference proteome</keyword>
<dbReference type="SUPFAM" id="SSF56219">
    <property type="entry name" value="DNase I-like"/>
    <property type="match status" value="1"/>
</dbReference>
<dbReference type="Proteomes" id="UP001515500">
    <property type="component" value="Chromosome 17"/>
</dbReference>
<dbReference type="InterPro" id="IPR000477">
    <property type="entry name" value="RT_dom"/>
</dbReference>
<protein>
    <submittedName>
        <fullName evidence="5">Uncharacterized protein LOC120280479</fullName>
    </submittedName>
</protein>